<dbReference type="KEGG" id="gtt:GUITHDRAFT_100982"/>
<dbReference type="EnsemblProtists" id="EKX53277">
    <property type="protein sequence ID" value="EKX53277"/>
    <property type="gene ID" value="GUITHDRAFT_100982"/>
</dbReference>
<dbReference type="RefSeq" id="XP_005840257.1">
    <property type="nucleotide sequence ID" value="XM_005840200.1"/>
</dbReference>
<keyword evidence="4" id="KW-1185">Reference proteome</keyword>
<dbReference type="Proteomes" id="UP000011087">
    <property type="component" value="Unassembled WGS sequence"/>
</dbReference>
<feature type="region of interest" description="Disordered" evidence="1">
    <location>
        <begin position="1"/>
        <end position="98"/>
    </location>
</feature>
<organism evidence="2">
    <name type="scientific">Guillardia theta (strain CCMP2712)</name>
    <name type="common">Cryptophyte</name>
    <dbReference type="NCBI Taxonomy" id="905079"/>
    <lineage>
        <taxon>Eukaryota</taxon>
        <taxon>Cryptophyceae</taxon>
        <taxon>Pyrenomonadales</taxon>
        <taxon>Geminigeraceae</taxon>
        <taxon>Guillardia</taxon>
    </lineage>
</organism>
<evidence type="ECO:0000313" key="2">
    <source>
        <dbReference type="EMBL" id="EKX53277.1"/>
    </source>
</evidence>
<proteinExistence type="predicted"/>
<reference evidence="2 4" key="1">
    <citation type="journal article" date="2012" name="Nature">
        <title>Algal genomes reveal evolutionary mosaicism and the fate of nucleomorphs.</title>
        <authorList>
            <consortium name="DOE Joint Genome Institute"/>
            <person name="Curtis B.A."/>
            <person name="Tanifuji G."/>
            <person name="Burki F."/>
            <person name="Gruber A."/>
            <person name="Irimia M."/>
            <person name="Maruyama S."/>
            <person name="Arias M.C."/>
            <person name="Ball S.G."/>
            <person name="Gile G.H."/>
            <person name="Hirakawa Y."/>
            <person name="Hopkins J.F."/>
            <person name="Kuo A."/>
            <person name="Rensing S.A."/>
            <person name="Schmutz J."/>
            <person name="Symeonidi A."/>
            <person name="Elias M."/>
            <person name="Eveleigh R.J."/>
            <person name="Herman E.K."/>
            <person name="Klute M.J."/>
            <person name="Nakayama T."/>
            <person name="Obornik M."/>
            <person name="Reyes-Prieto A."/>
            <person name="Armbrust E.V."/>
            <person name="Aves S.J."/>
            <person name="Beiko R.G."/>
            <person name="Coutinho P."/>
            <person name="Dacks J.B."/>
            <person name="Durnford D.G."/>
            <person name="Fast N.M."/>
            <person name="Green B.R."/>
            <person name="Grisdale C.J."/>
            <person name="Hempel F."/>
            <person name="Henrissat B."/>
            <person name="Hoppner M.P."/>
            <person name="Ishida K."/>
            <person name="Kim E."/>
            <person name="Koreny L."/>
            <person name="Kroth P.G."/>
            <person name="Liu Y."/>
            <person name="Malik S.B."/>
            <person name="Maier U.G."/>
            <person name="McRose D."/>
            <person name="Mock T."/>
            <person name="Neilson J.A."/>
            <person name="Onodera N.T."/>
            <person name="Poole A.M."/>
            <person name="Pritham E.J."/>
            <person name="Richards T.A."/>
            <person name="Rocap G."/>
            <person name="Roy S.W."/>
            <person name="Sarai C."/>
            <person name="Schaack S."/>
            <person name="Shirato S."/>
            <person name="Slamovits C.H."/>
            <person name="Spencer D.F."/>
            <person name="Suzuki S."/>
            <person name="Worden A.Z."/>
            <person name="Zauner S."/>
            <person name="Barry K."/>
            <person name="Bell C."/>
            <person name="Bharti A.K."/>
            <person name="Crow J.A."/>
            <person name="Grimwood J."/>
            <person name="Kramer R."/>
            <person name="Lindquist E."/>
            <person name="Lucas S."/>
            <person name="Salamov A."/>
            <person name="McFadden G.I."/>
            <person name="Lane C.E."/>
            <person name="Keeling P.J."/>
            <person name="Gray M.W."/>
            <person name="Grigoriev I.V."/>
            <person name="Archibald J.M."/>
        </authorList>
    </citation>
    <scope>NUCLEOTIDE SEQUENCE</scope>
    <source>
        <strain evidence="2 4">CCMP2712</strain>
    </source>
</reference>
<protein>
    <submittedName>
        <fullName evidence="2 3">Uncharacterized protein</fullName>
    </submittedName>
</protein>
<evidence type="ECO:0000313" key="4">
    <source>
        <dbReference type="Proteomes" id="UP000011087"/>
    </source>
</evidence>
<gene>
    <name evidence="2" type="ORF">GUITHDRAFT_100982</name>
</gene>
<dbReference type="GeneID" id="17310164"/>
<dbReference type="HOGENOM" id="CLU_1809868_0_0_1"/>
<sequence length="143" mass="15753">MMISTLISPSVQPPLVLNPEEAADEKVTSSEQAHESSASASNQQKSKKRALPKASDMLNSTGVPSFVRQPARSSDLATVQERRGDGQEESASSKPKSLLEAFEEKKRKAVVMNSKYIVPPSELETFVEPERKRKPKRPDEGDM</sequence>
<feature type="compositionally biased region" description="Polar residues" evidence="1">
    <location>
        <begin position="1"/>
        <end position="10"/>
    </location>
</feature>
<feature type="compositionally biased region" description="Basic and acidic residues" evidence="1">
    <location>
        <begin position="24"/>
        <end position="34"/>
    </location>
</feature>
<feature type="compositionally biased region" description="Low complexity" evidence="1">
    <location>
        <begin position="35"/>
        <end position="44"/>
    </location>
</feature>
<dbReference type="AlphaFoldDB" id="L1JY62"/>
<name>L1JY62_GUITC</name>
<accession>L1JY62</accession>
<reference evidence="3" key="3">
    <citation type="submission" date="2016-03" db="UniProtKB">
        <authorList>
            <consortium name="EnsemblProtists"/>
        </authorList>
    </citation>
    <scope>IDENTIFICATION</scope>
</reference>
<evidence type="ECO:0000256" key="1">
    <source>
        <dbReference type="SAM" id="MobiDB-lite"/>
    </source>
</evidence>
<reference evidence="4" key="2">
    <citation type="submission" date="2012-11" db="EMBL/GenBank/DDBJ databases">
        <authorList>
            <person name="Kuo A."/>
            <person name="Curtis B.A."/>
            <person name="Tanifuji G."/>
            <person name="Burki F."/>
            <person name="Gruber A."/>
            <person name="Irimia M."/>
            <person name="Maruyama S."/>
            <person name="Arias M.C."/>
            <person name="Ball S.G."/>
            <person name="Gile G.H."/>
            <person name="Hirakawa Y."/>
            <person name="Hopkins J.F."/>
            <person name="Rensing S.A."/>
            <person name="Schmutz J."/>
            <person name="Symeonidi A."/>
            <person name="Elias M."/>
            <person name="Eveleigh R.J."/>
            <person name="Herman E.K."/>
            <person name="Klute M.J."/>
            <person name="Nakayama T."/>
            <person name="Obornik M."/>
            <person name="Reyes-Prieto A."/>
            <person name="Armbrust E.V."/>
            <person name="Aves S.J."/>
            <person name="Beiko R.G."/>
            <person name="Coutinho P."/>
            <person name="Dacks J.B."/>
            <person name="Durnford D.G."/>
            <person name="Fast N.M."/>
            <person name="Green B.R."/>
            <person name="Grisdale C."/>
            <person name="Hempe F."/>
            <person name="Henrissat B."/>
            <person name="Hoppner M.P."/>
            <person name="Ishida K.-I."/>
            <person name="Kim E."/>
            <person name="Koreny L."/>
            <person name="Kroth P.G."/>
            <person name="Liu Y."/>
            <person name="Malik S.-B."/>
            <person name="Maier U.G."/>
            <person name="McRose D."/>
            <person name="Mock T."/>
            <person name="Neilson J.A."/>
            <person name="Onodera N.T."/>
            <person name="Poole A.M."/>
            <person name="Pritham E.J."/>
            <person name="Richards T.A."/>
            <person name="Rocap G."/>
            <person name="Roy S.W."/>
            <person name="Sarai C."/>
            <person name="Schaack S."/>
            <person name="Shirato S."/>
            <person name="Slamovits C.H."/>
            <person name="Spencer D.F."/>
            <person name="Suzuki S."/>
            <person name="Worden A.Z."/>
            <person name="Zauner S."/>
            <person name="Barry K."/>
            <person name="Bell C."/>
            <person name="Bharti A.K."/>
            <person name="Crow J.A."/>
            <person name="Grimwood J."/>
            <person name="Kramer R."/>
            <person name="Lindquist E."/>
            <person name="Lucas S."/>
            <person name="Salamov A."/>
            <person name="McFadden G.I."/>
            <person name="Lane C.E."/>
            <person name="Keeling P.J."/>
            <person name="Gray M.W."/>
            <person name="Grigoriev I.V."/>
            <person name="Archibald J.M."/>
        </authorList>
    </citation>
    <scope>NUCLEOTIDE SEQUENCE</scope>
    <source>
        <strain evidence="4">CCMP2712</strain>
    </source>
</reference>
<dbReference type="PaxDb" id="55529-EKX53277"/>
<dbReference type="EMBL" id="JH992970">
    <property type="protein sequence ID" value="EKX53277.1"/>
    <property type="molecule type" value="Genomic_DNA"/>
</dbReference>
<evidence type="ECO:0000313" key="3">
    <source>
        <dbReference type="EnsemblProtists" id="EKX53277"/>
    </source>
</evidence>